<dbReference type="InterPro" id="IPR018299">
    <property type="entry name" value="Alkaline_phosphatase_AS"/>
</dbReference>
<feature type="binding site" evidence="8">
    <location>
        <position position="38"/>
    </location>
    <ligand>
        <name>Zn(2+)</name>
        <dbReference type="ChEBI" id="CHEBI:29105"/>
        <label>2</label>
    </ligand>
</feature>
<feature type="binding site" evidence="8">
    <location>
        <position position="263"/>
    </location>
    <ligand>
        <name>Zn(2+)</name>
        <dbReference type="ChEBI" id="CHEBI:29105"/>
        <label>2</label>
    </ligand>
</feature>
<name>A0A432XYC6_9GAMM</name>
<dbReference type="GO" id="GO:0004035">
    <property type="term" value="F:alkaline phosphatase activity"/>
    <property type="evidence" value="ECO:0007669"/>
    <property type="project" value="TreeGrafter"/>
</dbReference>
<comment type="similarity">
    <text evidence="1 9">Belongs to the alkaline phosphatase family.</text>
</comment>
<keyword evidence="3 8" id="KW-0479">Metal-binding</keyword>
<feature type="binding site" evidence="8">
    <location>
        <position position="305"/>
    </location>
    <ligand>
        <name>Zn(2+)</name>
        <dbReference type="ChEBI" id="CHEBI:29105"/>
        <label>2</label>
    </ligand>
</feature>
<evidence type="ECO:0000256" key="10">
    <source>
        <dbReference type="SAM" id="SignalP"/>
    </source>
</evidence>
<evidence type="ECO:0000256" key="2">
    <source>
        <dbReference type="ARBA" id="ARBA00022553"/>
    </source>
</evidence>
<keyword evidence="10" id="KW-0732">Signal</keyword>
<evidence type="ECO:0000256" key="9">
    <source>
        <dbReference type="RuleBase" id="RU003946"/>
    </source>
</evidence>
<reference evidence="12" key="1">
    <citation type="journal article" date="2018" name="Front. Microbiol.">
        <title>Genome-Based Analysis Reveals the Taxonomy and Diversity of the Family Idiomarinaceae.</title>
        <authorList>
            <person name="Liu Y."/>
            <person name="Lai Q."/>
            <person name="Shao Z."/>
        </authorList>
    </citation>
    <scope>NUCLEOTIDE SEQUENCE [LARGE SCALE GENOMIC DNA]</scope>
    <source>
        <strain evidence="12">F23</strain>
    </source>
</reference>
<keyword evidence="2" id="KW-0597">Phosphoprotein</keyword>
<evidence type="ECO:0000256" key="4">
    <source>
        <dbReference type="ARBA" id="ARBA00022801"/>
    </source>
</evidence>
<dbReference type="SMART" id="SM00098">
    <property type="entry name" value="alkPPc"/>
    <property type="match status" value="1"/>
</dbReference>
<feature type="binding site" evidence="8">
    <location>
        <position position="137"/>
    </location>
    <ligand>
        <name>Mg(2+)</name>
        <dbReference type="ChEBI" id="CHEBI:18420"/>
    </ligand>
</feature>
<feature type="binding site" evidence="8">
    <location>
        <position position="267"/>
    </location>
    <ligand>
        <name>Zn(2+)</name>
        <dbReference type="ChEBI" id="CHEBI:29105"/>
        <label>2</label>
    </ligand>
</feature>
<dbReference type="PROSITE" id="PS00123">
    <property type="entry name" value="ALKALINE_PHOSPHATASE"/>
    <property type="match status" value="1"/>
</dbReference>
<evidence type="ECO:0000313" key="12">
    <source>
        <dbReference type="Proteomes" id="UP000287330"/>
    </source>
</evidence>
<keyword evidence="5 8" id="KW-0862">Zinc</keyword>
<dbReference type="GO" id="GO:0046872">
    <property type="term" value="F:metal ion binding"/>
    <property type="evidence" value="ECO:0007669"/>
    <property type="project" value="UniProtKB-KW"/>
</dbReference>
<comment type="cofactor">
    <cofactor evidence="8">
        <name>Mg(2+)</name>
        <dbReference type="ChEBI" id="CHEBI:18420"/>
    </cofactor>
    <text evidence="8">Binds 1 Mg(2+) ion.</text>
</comment>
<dbReference type="SUPFAM" id="SSF53649">
    <property type="entry name" value="Alkaline phosphatase-like"/>
    <property type="match status" value="1"/>
</dbReference>
<keyword evidence="4" id="KW-0378">Hydrolase</keyword>
<dbReference type="EMBL" id="PIPV01000005">
    <property type="protein sequence ID" value="RUO53742.1"/>
    <property type="molecule type" value="Genomic_DNA"/>
</dbReference>
<feature type="binding site" evidence="8">
    <location>
        <position position="38"/>
    </location>
    <ligand>
        <name>Mg(2+)</name>
        <dbReference type="ChEBI" id="CHEBI:18420"/>
    </ligand>
</feature>
<dbReference type="CDD" id="cd16012">
    <property type="entry name" value="ALP"/>
    <property type="match status" value="1"/>
</dbReference>
<dbReference type="PANTHER" id="PTHR11596:SF5">
    <property type="entry name" value="ALKALINE PHOSPHATASE"/>
    <property type="match status" value="1"/>
</dbReference>
<dbReference type="InterPro" id="IPR017850">
    <property type="entry name" value="Alkaline_phosphatase_core_sf"/>
</dbReference>
<evidence type="ECO:0000256" key="6">
    <source>
        <dbReference type="ARBA" id="ARBA00022842"/>
    </source>
</evidence>
<dbReference type="InterPro" id="IPR001952">
    <property type="entry name" value="Alkaline_phosphatase"/>
</dbReference>
<evidence type="ECO:0000256" key="3">
    <source>
        <dbReference type="ARBA" id="ARBA00022723"/>
    </source>
</evidence>
<feature type="active site" description="Phosphoserine intermediate" evidence="7">
    <location>
        <position position="86"/>
    </location>
</feature>
<comment type="cofactor">
    <cofactor evidence="8">
        <name>Zn(2+)</name>
        <dbReference type="ChEBI" id="CHEBI:29105"/>
    </cofactor>
    <text evidence="8">Binds 2 Zn(2+) ions.</text>
</comment>
<comment type="caution">
    <text evidence="11">The sequence shown here is derived from an EMBL/GenBank/DDBJ whole genome shotgun (WGS) entry which is preliminary data.</text>
</comment>
<proteinExistence type="inferred from homology"/>
<keyword evidence="12" id="KW-1185">Reference proteome</keyword>
<feature type="chain" id="PRO_5019474346" evidence="10">
    <location>
        <begin position="24"/>
        <end position="439"/>
    </location>
</feature>
<protein>
    <submittedName>
        <fullName evidence="11">Alkaline phosphatase</fullName>
    </submittedName>
</protein>
<dbReference type="AlphaFoldDB" id="A0A432XYC6"/>
<evidence type="ECO:0000256" key="5">
    <source>
        <dbReference type="ARBA" id="ARBA00022833"/>
    </source>
</evidence>
<evidence type="ECO:0000313" key="11">
    <source>
        <dbReference type="EMBL" id="RUO53742.1"/>
    </source>
</evidence>
<dbReference type="PANTHER" id="PTHR11596">
    <property type="entry name" value="ALKALINE PHOSPHATASE"/>
    <property type="match status" value="1"/>
</dbReference>
<dbReference type="RefSeq" id="WP_110574366.1">
    <property type="nucleotide sequence ID" value="NZ_PIPV01000005.1"/>
</dbReference>
<evidence type="ECO:0000256" key="7">
    <source>
        <dbReference type="PIRSR" id="PIRSR601952-1"/>
    </source>
</evidence>
<feature type="binding site" evidence="8">
    <location>
        <position position="404"/>
    </location>
    <ligand>
        <name>Zn(2+)</name>
        <dbReference type="ChEBI" id="CHEBI:29105"/>
        <label>2</label>
    </ligand>
</feature>
<evidence type="ECO:0000256" key="8">
    <source>
        <dbReference type="PIRSR" id="PIRSR601952-2"/>
    </source>
</evidence>
<dbReference type="OrthoDB" id="9794455at2"/>
<dbReference type="Gene3D" id="1.10.60.40">
    <property type="match status" value="1"/>
</dbReference>
<feature type="binding site" evidence="8">
    <location>
        <position position="306"/>
    </location>
    <ligand>
        <name>Zn(2+)</name>
        <dbReference type="ChEBI" id="CHEBI:29105"/>
        <label>2</label>
    </ligand>
</feature>
<evidence type="ECO:0000256" key="1">
    <source>
        <dbReference type="ARBA" id="ARBA00005984"/>
    </source>
</evidence>
<gene>
    <name evidence="11" type="ORF">CWE25_07585</name>
</gene>
<feature type="binding site" evidence="8">
    <location>
        <position position="139"/>
    </location>
    <ligand>
        <name>Mg(2+)</name>
        <dbReference type="ChEBI" id="CHEBI:18420"/>
    </ligand>
</feature>
<organism evidence="11 12">
    <name type="scientific">Idiomarina fontislapidosi</name>
    <dbReference type="NCBI Taxonomy" id="263723"/>
    <lineage>
        <taxon>Bacteria</taxon>
        <taxon>Pseudomonadati</taxon>
        <taxon>Pseudomonadota</taxon>
        <taxon>Gammaproteobacteria</taxon>
        <taxon>Alteromonadales</taxon>
        <taxon>Idiomarinaceae</taxon>
        <taxon>Idiomarina</taxon>
    </lineage>
</organism>
<keyword evidence="6 8" id="KW-0460">Magnesium</keyword>
<dbReference type="Pfam" id="PF00245">
    <property type="entry name" value="Alk_phosphatase"/>
    <property type="match status" value="1"/>
</dbReference>
<dbReference type="PRINTS" id="PR00113">
    <property type="entry name" value="ALKPHPHTASE"/>
</dbReference>
<dbReference type="Proteomes" id="UP000287330">
    <property type="component" value="Unassembled WGS sequence"/>
</dbReference>
<feature type="signal peptide" evidence="10">
    <location>
        <begin position="1"/>
        <end position="23"/>
    </location>
</feature>
<sequence length="439" mass="47791">MKRSILTAALALSFSAGSVSALANDHSDDPNIIYIIGDGMGFEYISAYRYAMSDLETHTVAPIEFDAMLTGAATTYPEDKTWVTDSAAGATALATGEKTYNGAIAVDNDKHPLKTIMEMAKENGWATGAVSTSQVNHATPASFFNHHPSRYEYNEIADLIAEQVVNGKPSFDVLLGGGRSYFERDDKNWFEILPDYGLTITTDLNALDEIDETPVLGAFAPKGLPFAIDGDVDALAKMTDAALRLLEPKEGSFALMIEGSEIDWCGHANDIACAIHEMDGLNRALEVVRDFQQKHPNTLVVMTADHSTGGLTLGRDGDYAWYSDRVMKIESSISAMVSDLLEMDSDKWATYVADKVNYELTEEYVDELMAAADENEEDRKDALHDALVYITGDITGTGWTSSGHTGVDVPVFARGPQSEAFRGYMDNTDIAKALINIVK</sequence>
<feature type="binding site" evidence="8">
    <location>
        <position position="258"/>
    </location>
    <ligand>
        <name>Mg(2+)</name>
        <dbReference type="ChEBI" id="CHEBI:18420"/>
    </ligand>
</feature>
<dbReference type="Gene3D" id="3.40.720.10">
    <property type="entry name" value="Alkaline Phosphatase, subunit A"/>
    <property type="match status" value="1"/>
</dbReference>
<accession>A0A432XYC6</accession>